<dbReference type="EMBL" id="JANUBL010000009">
    <property type="protein sequence ID" value="MCS4122749.1"/>
    <property type="molecule type" value="Genomic_DNA"/>
</dbReference>
<gene>
    <name evidence="13" type="ORF">GGP45_003116</name>
</gene>
<evidence type="ECO:0000256" key="7">
    <source>
        <dbReference type="ARBA" id="ARBA00051587"/>
    </source>
</evidence>
<feature type="modified residue" description="N6-(pyridoxal phosphate)lysine" evidence="11">
    <location>
        <position position="221"/>
    </location>
</feature>
<dbReference type="AlphaFoldDB" id="A0A9X2VA40"/>
<organism evidence="13 14">
    <name type="scientific">Salinibacter ruber</name>
    <dbReference type="NCBI Taxonomy" id="146919"/>
    <lineage>
        <taxon>Bacteria</taxon>
        <taxon>Pseudomonadati</taxon>
        <taxon>Rhodothermota</taxon>
        <taxon>Rhodothermia</taxon>
        <taxon>Rhodothermales</taxon>
        <taxon>Salinibacteraceae</taxon>
        <taxon>Salinibacter</taxon>
    </lineage>
</organism>
<evidence type="ECO:0000256" key="3">
    <source>
        <dbReference type="ARBA" id="ARBA00022576"/>
    </source>
</evidence>
<dbReference type="EC" id="2.6.1.102" evidence="8"/>
<feature type="active site" description="Proton acceptor" evidence="10">
    <location>
        <position position="221"/>
    </location>
</feature>
<evidence type="ECO:0000313" key="13">
    <source>
        <dbReference type="EMBL" id="MCS4122749.1"/>
    </source>
</evidence>
<dbReference type="InterPro" id="IPR015422">
    <property type="entry name" value="PyrdxlP-dep_Trfase_small"/>
</dbReference>
<dbReference type="PANTHER" id="PTHR30244">
    <property type="entry name" value="TRANSAMINASE"/>
    <property type="match status" value="1"/>
</dbReference>
<dbReference type="GO" id="GO:0000271">
    <property type="term" value="P:polysaccharide biosynthetic process"/>
    <property type="evidence" value="ECO:0007669"/>
    <property type="project" value="TreeGrafter"/>
</dbReference>
<proteinExistence type="inferred from homology"/>
<dbReference type="FunFam" id="3.40.640.10:FF:000090">
    <property type="entry name" value="Pyridoxal phosphate-dependent aminotransferase"/>
    <property type="match status" value="1"/>
</dbReference>
<dbReference type="InterPro" id="IPR000653">
    <property type="entry name" value="DegT/StrS_aminotransferase"/>
</dbReference>
<dbReference type="PANTHER" id="PTHR30244:SF30">
    <property type="entry name" value="BLR5990 PROTEIN"/>
    <property type="match status" value="1"/>
</dbReference>
<evidence type="ECO:0000256" key="6">
    <source>
        <dbReference type="ARBA" id="ARBA00037999"/>
    </source>
</evidence>
<evidence type="ECO:0000256" key="9">
    <source>
        <dbReference type="ARBA" id="ARBA00074221"/>
    </source>
</evidence>
<reference evidence="13" key="1">
    <citation type="submission" date="2022-08" db="EMBL/GenBank/DDBJ databases">
        <title>Genomic Encyclopedia of Type Strains, Phase V (KMG-V): Genome sequencing to study the core and pangenomes of soil and plant-associated prokaryotes.</title>
        <authorList>
            <person name="Whitman W."/>
        </authorList>
    </citation>
    <scope>NUCLEOTIDE SEQUENCE</scope>
    <source>
        <strain evidence="13">SP3026</strain>
    </source>
</reference>
<comment type="pathway">
    <text evidence="2">Bacterial outer membrane biogenesis; LPS O-antigen biosynthesis.</text>
</comment>
<protein>
    <recommendedName>
        <fullName evidence="9">GDP-perosamine synthase</fullName>
        <ecNumber evidence="8">2.6.1.102</ecNumber>
    </recommendedName>
</protein>
<dbReference type="NCBIfam" id="TIGR04181">
    <property type="entry name" value="NHT_00031"/>
    <property type="match status" value="1"/>
</dbReference>
<keyword evidence="3 13" id="KW-0032">Aminotransferase</keyword>
<evidence type="ECO:0000313" key="14">
    <source>
        <dbReference type="Proteomes" id="UP001155144"/>
    </source>
</evidence>
<dbReference type="GO" id="GO:0030170">
    <property type="term" value="F:pyridoxal phosphate binding"/>
    <property type="evidence" value="ECO:0007669"/>
    <property type="project" value="TreeGrafter"/>
</dbReference>
<dbReference type="InterPro" id="IPR015424">
    <property type="entry name" value="PyrdxlP-dep_Trfase"/>
</dbReference>
<keyword evidence="5 11" id="KW-0663">Pyridoxal phosphate</keyword>
<dbReference type="InterPro" id="IPR015421">
    <property type="entry name" value="PyrdxlP-dep_Trfase_major"/>
</dbReference>
<dbReference type="RefSeq" id="WP_259040453.1">
    <property type="nucleotide sequence ID" value="NZ_JANUBL010000009.1"/>
</dbReference>
<evidence type="ECO:0000256" key="5">
    <source>
        <dbReference type="ARBA" id="ARBA00022898"/>
    </source>
</evidence>
<evidence type="ECO:0000256" key="12">
    <source>
        <dbReference type="RuleBase" id="RU004508"/>
    </source>
</evidence>
<dbReference type="InterPro" id="IPR026385">
    <property type="entry name" value="LegC-like"/>
</dbReference>
<comment type="cofactor">
    <cofactor evidence="1">
        <name>pyridoxal 5'-phosphate</name>
        <dbReference type="ChEBI" id="CHEBI:597326"/>
    </cofactor>
</comment>
<evidence type="ECO:0000256" key="10">
    <source>
        <dbReference type="PIRSR" id="PIRSR000390-1"/>
    </source>
</evidence>
<name>A0A9X2VA40_9BACT</name>
<comment type="caution">
    <text evidence="13">The sequence shown here is derived from an EMBL/GenBank/DDBJ whole genome shotgun (WGS) entry which is preliminary data.</text>
</comment>
<comment type="catalytic activity">
    <reaction evidence="7">
        <text>GDP-alpha-D-perosamine + 2-oxoglutarate = GDP-4-dehydro-alpha-D-rhamnose + L-glutamate</text>
        <dbReference type="Rhea" id="RHEA:36779"/>
        <dbReference type="ChEBI" id="CHEBI:16810"/>
        <dbReference type="ChEBI" id="CHEBI:29985"/>
        <dbReference type="ChEBI" id="CHEBI:57964"/>
        <dbReference type="ChEBI" id="CHEBI:73996"/>
        <dbReference type="EC" id="2.6.1.102"/>
    </reaction>
</comment>
<dbReference type="Proteomes" id="UP001155144">
    <property type="component" value="Unassembled WGS sequence"/>
</dbReference>
<keyword evidence="4 13" id="KW-0808">Transferase</keyword>
<evidence type="ECO:0000256" key="4">
    <source>
        <dbReference type="ARBA" id="ARBA00022679"/>
    </source>
</evidence>
<evidence type="ECO:0000256" key="1">
    <source>
        <dbReference type="ARBA" id="ARBA00001933"/>
    </source>
</evidence>
<comment type="similarity">
    <text evidence="6 12">Belongs to the DegT/DnrJ/EryC1 family.</text>
</comment>
<evidence type="ECO:0000256" key="8">
    <source>
        <dbReference type="ARBA" id="ARBA00066317"/>
    </source>
</evidence>
<evidence type="ECO:0000256" key="2">
    <source>
        <dbReference type="ARBA" id="ARBA00005125"/>
    </source>
</evidence>
<sequence>MTNTTPVEDRIIGAIQTAIGKRDEFVPLHKPTFEGSEWEYVKECIDTEWVSSVGSYVDRFEEDLADYTGAKRAVVVVNGTSALHVCLRLAGVEAGDEVLVPALTFVATANAVTYQGATPHFVDSEERTLGLDPEKLGDYLDDIAEVRGGTCINTQTERPIKAVVPMHAYGHPVDLDPLQEVCDQYHLTLVEDAAESLGSFYRGTHTGTIGRLGALSFNGNKTITTGGGGAILTNDEDLADEAKHLTTVAKKDHEWEYFHDRTGYNYRLPNLNAALGCAQLEELPSFLDQKRTLAERYRDAFADVDGVSFFTEWDGTRSNYWLNVLLLDEEVADRRDAVLEATNETGLMTRPTWQLLSSLQMYKDCPRMDLATAENLERRLINIPSTPSLVDDRWAK</sequence>
<evidence type="ECO:0000256" key="11">
    <source>
        <dbReference type="PIRSR" id="PIRSR000390-2"/>
    </source>
</evidence>
<dbReference type="Gene3D" id="3.90.1150.10">
    <property type="entry name" value="Aspartate Aminotransferase, domain 1"/>
    <property type="match status" value="1"/>
</dbReference>
<accession>A0A9X2VA40</accession>
<dbReference type="GO" id="GO:0102933">
    <property type="term" value="F:GDP-4-dehydro-6-deoxy-D-mannose-4-aminotransferase activity"/>
    <property type="evidence" value="ECO:0007669"/>
    <property type="project" value="UniProtKB-EC"/>
</dbReference>
<dbReference type="Pfam" id="PF01041">
    <property type="entry name" value="DegT_DnrJ_EryC1"/>
    <property type="match status" value="1"/>
</dbReference>
<dbReference type="SUPFAM" id="SSF53383">
    <property type="entry name" value="PLP-dependent transferases"/>
    <property type="match status" value="1"/>
</dbReference>
<dbReference type="Gene3D" id="3.40.640.10">
    <property type="entry name" value="Type I PLP-dependent aspartate aminotransferase-like (Major domain)"/>
    <property type="match status" value="1"/>
</dbReference>
<dbReference type="CDD" id="cd00616">
    <property type="entry name" value="AHBA_syn"/>
    <property type="match status" value="1"/>
</dbReference>
<dbReference type="PIRSF" id="PIRSF000390">
    <property type="entry name" value="PLP_StrS"/>
    <property type="match status" value="1"/>
</dbReference>